<evidence type="ECO:0000259" key="11">
    <source>
        <dbReference type="Pfam" id="PF23341"/>
    </source>
</evidence>
<dbReference type="Pfam" id="PF23341">
    <property type="entry name" value="PEP5_VPS11_N"/>
    <property type="match status" value="1"/>
</dbReference>
<evidence type="ECO:0000313" key="13">
    <source>
        <dbReference type="Proteomes" id="UP001491310"/>
    </source>
</evidence>
<evidence type="ECO:0000313" key="12">
    <source>
        <dbReference type="EMBL" id="KAK9918632.1"/>
    </source>
</evidence>
<dbReference type="Gene3D" id="2.130.10.10">
    <property type="entry name" value="YVTN repeat-like/Quinoprotein amine dehydrogenase"/>
    <property type="match status" value="1"/>
</dbReference>
<protein>
    <recommendedName>
        <fullName evidence="8">Vacuolar protein sorting-associated protein 11 homolog</fullName>
    </recommendedName>
</protein>
<comment type="function">
    <text evidence="8">Involved in regulating membrane fusion at the tonoplast and the prevacuolar compartment.</text>
</comment>
<comment type="caution">
    <text evidence="12">The sequence shown here is derived from an EMBL/GenBank/DDBJ whole genome shotgun (WGS) entry which is preliminary data.</text>
</comment>
<dbReference type="CDD" id="cd16688">
    <property type="entry name" value="RING-H2_Vps11"/>
    <property type="match status" value="1"/>
</dbReference>
<proteinExistence type="inferred from homology"/>
<dbReference type="InterPro" id="IPR015943">
    <property type="entry name" value="WD40/YVTN_repeat-like_dom_sf"/>
</dbReference>
<feature type="repeat" description="CHCR" evidence="9">
    <location>
        <begin position="548"/>
        <end position="725"/>
    </location>
</feature>
<evidence type="ECO:0000256" key="5">
    <source>
        <dbReference type="ARBA" id="ARBA00022833"/>
    </source>
</evidence>
<organism evidence="12 13">
    <name type="scientific">Coccomyxa subellipsoidea</name>
    <dbReference type="NCBI Taxonomy" id="248742"/>
    <lineage>
        <taxon>Eukaryota</taxon>
        <taxon>Viridiplantae</taxon>
        <taxon>Chlorophyta</taxon>
        <taxon>core chlorophytes</taxon>
        <taxon>Trebouxiophyceae</taxon>
        <taxon>Trebouxiophyceae incertae sedis</taxon>
        <taxon>Coccomyxaceae</taxon>
        <taxon>Coccomyxa</taxon>
    </lineage>
</organism>
<dbReference type="Pfam" id="PF12451">
    <property type="entry name" value="VPS11_C"/>
    <property type="match status" value="1"/>
</dbReference>
<keyword evidence="5" id="KW-0862">Zinc</keyword>
<evidence type="ECO:0000256" key="2">
    <source>
        <dbReference type="ARBA" id="ARBA00022448"/>
    </source>
</evidence>
<dbReference type="EMBL" id="JALJOT010000001">
    <property type="protein sequence ID" value="KAK9918632.1"/>
    <property type="molecule type" value="Genomic_DNA"/>
</dbReference>
<dbReference type="InterPro" id="IPR016528">
    <property type="entry name" value="VPS11"/>
</dbReference>
<keyword evidence="7 8" id="KW-0472">Membrane</keyword>
<feature type="domain" description="PEP5/VPS11 N-terminal" evidence="11">
    <location>
        <begin position="5"/>
        <end position="328"/>
    </location>
</feature>
<dbReference type="InterPro" id="IPR057308">
    <property type="entry name" value="CHCR_PEP5_VPS11"/>
</dbReference>
<feature type="repeat" description="CHCR" evidence="9">
    <location>
        <begin position="385"/>
        <end position="536"/>
    </location>
</feature>
<dbReference type="InterPro" id="IPR057307">
    <property type="entry name" value="PEP5_VPS11_N"/>
</dbReference>
<evidence type="ECO:0000256" key="6">
    <source>
        <dbReference type="ARBA" id="ARBA00022927"/>
    </source>
</evidence>
<keyword evidence="2" id="KW-0813">Transport</keyword>
<name>A0ABR2Z3T1_9CHLO</name>
<evidence type="ECO:0000256" key="8">
    <source>
        <dbReference type="PIRNR" id="PIRNR007860"/>
    </source>
</evidence>
<keyword evidence="8" id="KW-0926">Vacuole</keyword>
<dbReference type="InterPro" id="IPR024763">
    <property type="entry name" value="VPS11_C"/>
</dbReference>
<dbReference type="InterPro" id="IPR000547">
    <property type="entry name" value="Clathrin_H-chain/VPS_repeat"/>
</dbReference>
<keyword evidence="3" id="KW-0479">Metal-binding</keyword>
<dbReference type="PANTHER" id="PTHR23323:SF24">
    <property type="entry name" value="VACUOLAR PROTEIN SORTING-ASSOCIATED PROTEIN 11 HOMOLOG"/>
    <property type="match status" value="1"/>
</dbReference>
<gene>
    <name evidence="12" type="ORF">WJX75_005553</name>
</gene>
<evidence type="ECO:0000256" key="3">
    <source>
        <dbReference type="ARBA" id="ARBA00022723"/>
    </source>
</evidence>
<dbReference type="Proteomes" id="UP001491310">
    <property type="component" value="Unassembled WGS sequence"/>
</dbReference>
<accession>A0ABR2Z3T1</accession>
<dbReference type="PANTHER" id="PTHR23323">
    <property type="entry name" value="VACUOLAR PROTEIN SORTING-ASSOCIATED PROTEIN"/>
    <property type="match status" value="1"/>
</dbReference>
<dbReference type="SUPFAM" id="SSF50978">
    <property type="entry name" value="WD40 repeat-like"/>
    <property type="match status" value="1"/>
</dbReference>
<keyword evidence="4" id="KW-0863">Zinc-finger</keyword>
<evidence type="ECO:0000259" key="10">
    <source>
        <dbReference type="Pfam" id="PF12451"/>
    </source>
</evidence>
<evidence type="ECO:0000256" key="9">
    <source>
        <dbReference type="PROSITE-ProRule" id="PRU01006"/>
    </source>
</evidence>
<dbReference type="PROSITE" id="PS50236">
    <property type="entry name" value="CHCR"/>
    <property type="match status" value="2"/>
</dbReference>
<feature type="domain" description="Vacuolar protein sorting protein 11 C-terminal" evidence="10">
    <location>
        <begin position="851"/>
        <end position="894"/>
    </location>
</feature>
<comment type="subcellular location">
    <subcellularLocation>
        <location evidence="1">Endomembrane system</location>
        <topology evidence="1">Peripheral membrane protein</topology>
    </subcellularLocation>
    <subcellularLocation>
        <location evidence="8">Vacuole membrane</location>
        <topology evidence="8">Peripheral membrane protein</topology>
    </subcellularLocation>
    <subcellularLocation>
        <location evidence="8">Prevacuolar compartment membrane</location>
        <topology evidence="8">Peripheral membrane protein</topology>
    </subcellularLocation>
</comment>
<comment type="similarity">
    <text evidence="8">Belongs to the VPS11 family.</text>
</comment>
<sequence length="914" mass="100601">MSLGWKKFSFFERDDRRGVQLPENTTCCSGSADYIAFGCDDGQVILYERAFTNQVAFEAHPQRIVQMVCFKAHKLLITLGRDDASMGSTKLKVWNLDVIPAGGSPTLLRTIKAFPAASKAPEVEVTGLQVHEIAWPRFSIAIGTSASHVHLIRGELGREKVQRSVLHVREGNASEPIAGMAFTGEGSNVLLFAVTQSQTVVFDTTTSSKSLLDEMGAERDSTAQNPSGDLVVARPEAVYFYSVDGRGPCFVFEGQKRSLRWLRHYLVSVTRSSLPGGGPSSTALHLYDLRNKLIAATLPLQQEPRHVEVAWGQVVVVQADGGVAYLHEKELSAKLELLYSKSLYLVALNLATSEEAEPSVVVEIQRRYGDHLYAKHDYDAAMGQYVATIGYLEPSYVIRKFLDAQRIHNLTSYLEQLHSLGRAGADHTTLLLNCYTKLKDVAKLDAFLRGSGATEGASSLPFDVETAVKVCRTAGYYEHALAVAQAAGEPEWYLDILLEDCHSYDEALVYLQALPRQQAAAALGQHGKSLINNRAEATTALLMQLCTDMGDESKADGDWVAKVADFAHLYAERPQALMLLCEFVLNSTRAPPSEAFLYHTLLQLYLADRLPDDEAEGEASTSQTKRREQALELLRRGWPAGDDPRYDPNHALMLCRMMSFRPGLTFLYENLRLFREVLQVHMAAGDHAGLIEACARLGVVSRGGDPHLWTEVLQYFGSQNYDCSAQVREVLAHIEAGGLLPPLVVLQALAANPALKLSVVKGFAARTLAAEAAAVDEDRKVIARFQEETAAMRAEITELKTKARVFQNSRCALSGSPLELPAVHFMCGHSFNARSLGENERECPLCAPQFRTILDIRRSLRAGAAEQDKFFTQLKNSTDGFNVIAEFFGRGILNNTTAPPLGSHIDNTGVRRPL</sequence>
<evidence type="ECO:0000256" key="1">
    <source>
        <dbReference type="ARBA" id="ARBA00004184"/>
    </source>
</evidence>
<dbReference type="InterPro" id="IPR036322">
    <property type="entry name" value="WD40_repeat_dom_sf"/>
</dbReference>
<reference evidence="12 13" key="1">
    <citation type="journal article" date="2024" name="Nat. Commun.">
        <title>Phylogenomics reveals the evolutionary origins of lichenization in chlorophyte algae.</title>
        <authorList>
            <person name="Puginier C."/>
            <person name="Libourel C."/>
            <person name="Otte J."/>
            <person name="Skaloud P."/>
            <person name="Haon M."/>
            <person name="Grisel S."/>
            <person name="Petersen M."/>
            <person name="Berrin J.G."/>
            <person name="Delaux P.M."/>
            <person name="Dal Grande F."/>
            <person name="Keller J."/>
        </authorList>
    </citation>
    <scope>NUCLEOTIDE SEQUENCE [LARGE SCALE GENOMIC DNA]</scope>
    <source>
        <strain evidence="12 13">SAG 216-7</strain>
    </source>
</reference>
<keyword evidence="13" id="KW-1185">Reference proteome</keyword>
<comment type="subunit">
    <text evidence="8">Core component of at least two putative endosomal tethering complexes, the homotypic fusion and vacuole protein sorting (HOPS) complex and the class C core vacuole/endosome tethering (CORVET) complex.</text>
</comment>
<dbReference type="Pfam" id="PF23356">
    <property type="entry name" value="TPR_PEP5_VPS11"/>
    <property type="match status" value="1"/>
</dbReference>
<dbReference type="PIRSF" id="PIRSF007860">
    <property type="entry name" value="VPS11"/>
    <property type="match status" value="1"/>
</dbReference>
<evidence type="ECO:0000256" key="4">
    <source>
        <dbReference type="ARBA" id="ARBA00022771"/>
    </source>
</evidence>
<keyword evidence="6" id="KW-0653">Protein transport</keyword>
<evidence type="ECO:0000256" key="7">
    <source>
        <dbReference type="ARBA" id="ARBA00023136"/>
    </source>
</evidence>